<dbReference type="Gene3D" id="3.30.160.60">
    <property type="entry name" value="Classic Zinc Finger"/>
    <property type="match status" value="1"/>
</dbReference>
<keyword evidence="5" id="KW-0539">Nucleus</keyword>
<reference evidence="12 13" key="1">
    <citation type="submission" date="2025-04" db="UniProtKB">
        <authorList>
            <consortium name="RefSeq"/>
        </authorList>
    </citation>
    <scope>IDENTIFICATION</scope>
    <source>
        <tissue evidence="12 13">Whole body</tissue>
    </source>
</reference>
<feature type="region of interest" description="Disordered" evidence="9">
    <location>
        <begin position="1110"/>
        <end position="1140"/>
    </location>
</feature>
<feature type="region of interest" description="Disordered" evidence="9">
    <location>
        <begin position="97"/>
        <end position="125"/>
    </location>
</feature>
<evidence type="ECO:0000256" key="9">
    <source>
        <dbReference type="SAM" id="MobiDB-lite"/>
    </source>
</evidence>
<feature type="compositionally biased region" description="Low complexity" evidence="9">
    <location>
        <begin position="3196"/>
        <end position="3207"/>
    </location>
</feature>
<dbReference type="RefSeq" id="XP_025411009.1">
    <property type="nucleotide sequence ID" value="XM_025555224.1"/>
</dbReference>
<evidence type="ECO:0000256" key="2">
    <source>
        <dbReference type="ARBA" id="ARBA00022737"/>
    </source>
</evidence>
<dbReference type="RefSeq" id="XP_025411007.1">
    <property type="nucleotide sequence ID" value="XM_025555222.1"/>
</dbReference>
<evidence type="ECO:0000256" key="5">
    <source>
        <dbReference type="ARBA" id="ARBA00023242"/>
    </source>
</evidence>
<keyword evidence="11" id="KW-1185">Reference proteome</keyword>
<evidence type="ECO:0000313" key="11">
    <source>
        <dbReference type="Proteomes" id="UP000694846"/>
    </source>
</evidence>
<keyword evidence="8" id="KW-0175">Coiled coil</keyword>
<dbReference type="SMART" id="SM00355">
    <property type="entry name" value="ZnF_C2H2"/>
    <property type="match status" value="24"/>
</dbReference>
<keyword evidence="2" id="KW-0677">Repeat</keyword>
<dbReference type="Proteomes" id="UP000694846">
    <property type="component" value="Unplaced"/>
</dbReference>
<keyword evidence="3 7" id="KW-0863">Zinc-finger</keyword>
<name>A0A8B8FKY4_9HEMI</name>
<feature type="domain" description="C2H2-type" evidence="10">
    <location>
        <begin position="1510"/>
        <end position="1537"/>
    </location>
</feature>
<evidence type="ECO:0000256" key="1">
    <source>
        <dbReference type="ARBA" id="ARBA00022723"/>
    </source>
</evidence>
<evidence type="ECO:0000256" key="7">
    <source>
        <dbReference type="PROSITE-ProRule" id="PRU00042"/>
    </source>
</evidence>
<organism evidence="11 15">
    <name type="scientific">Sipha flava</name>
    <name type="common">yellow sugarcane aphid</name>
    <dbReference type="NCBI Taxonomy" id="143950"/>
    <lineage>
        <taxon>Eukaryota</taxon>
        <taxon>Metazoa</taxon>
        <taxon>Ecdysozoa</taxon>
        <taxon>Arthropoda</taxon>
        <taxon>Hexapoda</taxon>
        <taxon>Insecta</taxon>
        <taxon>Pterygota</taxon>
        <taxon>Neoptera</taxon>
        <taxon>Paraneoptera</taxon>
        <taxon>Hemiptera</taxon>
        <taxon>Sternorrhyncha</taxon>
        <taxon>Aphidomorpha</taxon>
        <taxon>Aphidoidea</taxon>
        <taxon>Aphididae</taxon>
        <taxon>Sipha</taxon>
    </lineage>
</organism>
<dbReference type="SUPFAM" id="SSF57667">
    <property type="entry name" value="beta-beta-alpha zinc fingers"/>
    <property type="match status" value="1"/>
</dbReference>
<dbReference type="PROSITE" id="PS00028">
    <property type="entry name" value="ZINC_FINGER_C2H2_1"/>
    <property type="match status" value="6"/>
</dbReference>
<dbReference type="OrthoDB" id="6615389at2759"/>
<evidence type="ECO:0000313" key="14">
    <source>
        <dbReference type="RefSeq" id="XP_025411009.1"/>
    </source>
</evidence>
<dbReference type="PROSITE" id="PS50157">
    <property type="entry name" value="ZINC_FINGER_C2H2_2"/>
    <property type="match status" value="4"/>
</dbReference>
<feature type="region of interest" description="Disordered" evidence="9">
    <location>
        <begin position="870"/>
        <end position="904"/>
    </location>
</feature>
<feature type="domain" description="C2H2-type" evidence="10">
    <location>
        <begin position="2198"/>
        <end position="2227"/>
    </location>
</feature>
<feature type="compositionally biased region" description="Polar residues" evidence="9">
    <location>
        <begin position="2814"/>
        <end position="2826"/>
    </location>
</feature>
<evidence type="ECO:0000256" key="8">
    <source>
        <dbReference type="SAM" id="Coils"/>
    </source>
</evidence>
<dbReference type="InterPro" id="IPR036236">
    <property type="entry name" value="Znf_C2H2_sf"/>
</dbReference>
<dbReference type="InterPro" id="IPR013087">
    <property type="entry name" value="Znf_C2H2_type"/>
</dbReference>
<dbReference type="GO" id="GO:0000978">
    <property type="term" value="F:RNA polymerase II cis-regulatory region sequence-specific DNA binding"/>
    <property type="evidence" value="ECO:0007669"/>
    <property type="project" value="TreeGrafter"/>
</dbReference>
<evidence type="ECO:0000256" key="6">
    <source>
        <dbReference type="ARBA" id="ARBA00037948"/>
    </source>
</evidence>
<evidence type="ECO:0000256" key="4">
    <source>
        <dbReference type="ARBA" id="ARBA00022833"/>
    </source>
</evidence>
<accession>A0A8B8FKY4</accession>
<evidence type="ECO:0000313" key="15">
    <source>
        <dbReference type="RefSeq" id="XP_025411010.1"/>
    </source>
</evidence>
<dbReference type="GO" id="GO:0008270">
    <property type="term" value="F:zinc ion binding"/>
    <property type="evidence" value="ECO:0007669"/>
    <property type="project" value="UniProtKB-KW"/>
</dbReference>
<dbReference type="RefSeq" id="XP_025411010.1">
    <property type="nucleotide sequence ID" value="XM_025555225.1"/>
</dbReference>
<protein>
    <submittedName>
        <fullName evidence="12 13">Uncharacterized protein LOC112683957 isoform X1</fullName>
    </submittedName>
</protein>
<feature type="region of interest" description="Disordered" evidence="9">
    <location>
        <begin position="3192"/>
        <end position="3227"/>
    </location>
</feature>
<dbReference type="PANTHER" id="PTHR24388:SF104">
    <property type="entry name" value="AT-RICH BINDING PROTEIN-RELATED"/>
    <property type="match status" value="1"/>
</dbReference>
<keyword evidence="4" id="KW-0862">Zinc</keyword>
<evidence type="ECO:0000256" key="3">
    <source>
        <dbReference type="ARBA" id="ARBA00022771"/>
    </source>
</evidence>
<dbReference type="GO" id="GO:0000981">
    <property type="term" value="F:DNA-binding transcription factor activity, RNA polymerase II-specific"/>
    <property type="evidence" value="ECO:0007669"/>
    <property type="project" value="TreeGrafter"/>
</dbReference>
<feature type="compositionally biased region" description="Polar residues" evidence="9">
    <location>
        <begin position="870"/>
        <end position="899"/>
    </location>
</feature>
<feature type="domain" description="C2H2-type" evidence="10">
    <location>
        <begin position="2658"/>
        <end position="2685"/>
    </location>
</feature>
<feature type="domain" description="C2H2-type" evidence="10">
    <location>
        <begin position="1538"/>
        <end position="1565"/>
    </location>
</feature>
<dbReference type="RefSeq" id="XP_025411008.1">
    <property type="nucleotide sequence ID" value="XM_025555223.1"/>
</dbReference>
<dbReference type="GeneID" id="112683957"/>
<feature type="coiled-coil region" evidence="8">
    <location>
        <begin position="987"/>
        <end position="1014"/>
    </location>
</feature>
<proteinExistence type="inferred from homology"/>
<evidence type="ECO:0000313" key="13">
    <source>
        <dbReference type="RefSeq" id="XP_025411008.1"/>
    </source>
</evidence>
<evidence type="ECO:0000313" key="12">
    <source>
        <dbReference type="RefSeq" id="XP_025411007.1"/>
    </source>
</evidence>
<dbReference type="InterPro" id="IPR050527">
    <property type="entry name" value="Snail/Krueppel_Znf"/>
</dbReference>
<keyword evidence="1" id="KW-0479">Metal-binding</keyword>
<feature type="compositionally biased region" description="Polar residues" evidence="9">
    <location>
        <begin position="1115"/>
        <end position="1135"/>
    </location>
</feature>
<feature type="region of interest" description="Disordered" evidence="9">
    <location>
        <begin position="1318"/>
        <end position="1339"/>
    </location>
</feature>
<gene>
    <name evidence="12 13 14 15" type="primary">LOC112683957</name>
</gene>
<feature type="region of interest" description="Disordered" evidence="9">
    <location>
        <begin position="3332"/>
        <end position="3366"/>
    </location>
</feature>
<feature type="region of interest" description="Disordered" evidence="9">
    <location>
        <begin position="2814"/>
        <end position="2835"/>
    </location>
</feature>
<comment type="similarity">
    <text evidence="6">Belongs to the snail C2H2-type zinc-finger protein family.</text>
</comment>
<feature type="compositionally biased region" description="Basic and acidic residues" evidence="9">
    <location>
        <begin position="97"/>
        <end position="113"/>
    </location>
</feature>
<sequence>MDRVASEDDLVPEGDDYNKVLNNLKSYLPFIKKVIDGQDLGIQEEHLKKLKYLYEMVDSKRLSADKLKPCQKIVHSLYLNYNKRITNDEVNNMNDFKEVSHTDKGEDKTKFSEVKMPSNKSDQKKECEYKDLSKISVSSSKDNLLNSVEYLEKDNVPVIEKSHENINNSESTCIRNLEHADILHTQNDLPEFSDSRLRLNKVIGFAANASIEKLKTSDTTIPNSELAKQIFDEITKQNKNKIVCNQMLKGINMNDIDINHVKNVIENIKKTIVEPIELPPPPPEDLLELQKASVKFISSEPNGHKTQDNVISLRPELKPSSSLIPKSTSIREKLNSEINILHKIGSSNEPKQKFISSLKPGTLIDLENSKVSRSSLHIESLRPVIKSSDKKIVLPLAPEKIVSRDPRIKKKNLLNSEGINLLQTSGQLLIPTSIVPNTQNHSSSTVSSSVMLSDINLSKSKGKDIFSQQEPLVYNEPNSFRNPISQTNLQPFHKYTEYNGNPSKPQHKISKTSIHNQFKQNDYVFDKNNLSQIQVNSVYYNETTIKCCELNSNTTSMRNQKLKNEQNKQFRSFKEFREAKYGKVKHSNHESTKNKIHDCHHSIKDDDTFKNINKADLKSNNPYTSFGAVNDVSSIKSFKIPKIKRTEELVNSIKDNTDINFKNGEIIEQNMKNNLIKDNYTDRHTKTPVIKEKYITIETTKDDVDKDKKSSTIIVNNSSKGLKFDTVEDNIIRDMPIEINKDNNEINDLKEDINKDDTIEKELKTNSNQDKNLEILMESDSMIINEIDHNINTKPCSKVKKPKKYSKEKEFEKIVKEAVESLYIDEHYPRIRTRSSLKKNEESLIKSNTQKSKTEDLNYEQLVVRENNKNLGSDCNQVSGSDISGSVETDQNTISSTSKEPLEVNYSAENHFSKENTVSSSEINSTVDNTSTNINEKVIFNILAHPELMNILQDKGKITKLTKLLESSDINTNEENNLNQEHKRPSTFKLKKEKKRLQNKVKRKKKREKKTYDKQGFFLGENRNKLVGTISNDNHLNTEENIVDSSFGNLNYNESRILETEDYTSVDRVKKKRKHKKSKEKYPHFEIQDKYSCKDLKIVISKFDKNNKKSEHLNSKVSSSNDLQNSHQPTNNKKNASLKRKKPFLGPLSVKLARQKMEAELNNSQKGLVENTQHAIKTDNIIKKKKNSKSLKNFKKKVLDSQTKTTMLKEPYVVLNPYECSSKYPTSIKGSIDTTFQNKPLEAELNSITTTSTESNITDVKSRKPKPKMTELDKLHADINENCAAVLTISNVRHCRKNKLVDYVNTNTPNTLTLSKKKRSSNIDLNEDENSLEVSKEKKGKKSTFELNKNEINTKKKMSHTIVKTTISGKRSNILHPDNPNKINFNKSKKSKKKLNFNKKSSVSNLLTDEVTTEVTSKIITDDEFIDKFYFQTADNLLECKFCHYKDTGLNIVRHYKEKHKDEEVLPSRLSKNIAEILISESLKENVGFIKSEKFEDTKFTSYMPVNNCFTCVFCQNVFNDFIKFYDHITSHTGEYRYKCKMCEQIYSNEDELEKHILDHSDYDKTDRISYLLYPDPVQKTKMFGYLCSFCYFVQLDYNNIVKHMQYRHWVEDEQSKGRWSIIRVSLSAENENITTSEIDSKKLIGCLPSESFYQQIQNTESIDPEDTEDSEDQMSHISVSELIAQAKKKLQDKTISIDKLPVNSASIKEEHLDLSKLSIQLSPRQIDQSLENKNRFNVINPGIENAEYTLKEKSTKCIVAGLSCEIINSVLLYKCSVLKCHQNAFSTVVLADFFKHIELNHQFLIWNKMCDLCGDKLQIMCDTDQYYLKDALEHLISYHLVLKKDEQSTICLNEKLSSPISHQVSIQNSTTEEKPKPLMTLRVRCLPGDKLSLRDEIMMKEEEKNLNQDVHIFVLKDNCKYGTVGSIICEPFNNKLLFKCMDKLCPNKFSTISYEELLKHIDLYHKNTSWDSMCNICGYGLWRDLNHLYMRNALEHLVSYHLIESQNTKIITSSRTDTSTITNDGLPVSNMLKNTNSGKEKDERVIENVSEENIVDTFKQPSQVIFSNPFESSAHQANIDEVSDKNVPVLNPTAMDIGEVVNFPEINPSEPSFNVNLCLPLNMKVVCEDIPPNPNIYLKPGQQIVNNGEPIQNSYCLIDTSYKKSYLKIIRNLPVNVMKTPLAFNYMMAFPRLLGLYKCLDRSCTKIFSDKKLFTLHMKLHYSNMEKKKKNQIYNTEQFKKCAYCFKSFDDENSLADHIAEKYTYCKYFCSYCFYRAYEASHVLIHQSIIHFQSIPSILHLEYKDRDENSKELLLAVDYNNFILPYRCDVGGCLYESYLHDDFLKHLNVKHQQCDKFCCYICASQDNGEGFIALQPKLMISHFKLHNINVYQCIFCLHGTESTESMSNHLAMEHFEYKPLCLKRSPVSDTCYIINSQDISKIKNLKIMKLNKTVEKDWVKIINSSPETSCSPEILKKKTRKRRLKCSDVLSTALKSVSDDKNVKPADAIIITVPDRAQMTEDNSTSITLPIDNEFIILDDVNQNDMQDPLKLDSVLSETKNNEEELQQSNDDVIIIDDEEDLLGNDTFNIKEKKVPTKRKHSSEETVDQSNKVKRLAFPTVELDKLFNCKECDQTFSNSNDYHIHLNKCPFWNFDGQKCRFCSKIFKTTFNMSEHVQLHGPNRFKCCLCNLNLPSRRAIAFHMRNNHKISNLEFIPEIPGLTNLDKDTFVVAEKKNLTNNEHKVNRCNVNFKCGECSFKGNTRKIAVLHMKNAHNINDYEITPVDSSSINTREYLIQRMKFINVLMPQQQSTTMKIKRNNGSNKKASSKTKDITQDKKKTLMFSPNTIDNIPKSHIFTEPIGCSLCTYNTKVRSNLIIHLNGHTIGQDDITKEIVNPVPSMGKSELMFDKMINLSASSFDAMNTLKMKTDEINKKIVEVALEDNLKIDSYPQFISKNIRYKCSIPCTYTCITEHMLKSHILIIHPDSQFYICPHCPQNSTLAKVELNQIELHLMHHSENLYRCQYCDYIDFNRNEMRAHMRKSHLPEITNTNQSNIIVIRQMELEDINIDRIKNQAQSTASQWICNMCSFGIKYTLNEITSHIFKVHKVSCMFKCPMCQFENNDDDARVFEHHYKLNHPSVAVKCLRVFEKVTDEEKPDKQPVIAANMLEQQALESIEPSLVPPTCRGIPIESMPTNKASNKSTSKSPKKTAKNSSPHQVHKQKTLVDDFNKDDSLGYISSNGQYTCPRCNIFKTMNIEHFRDHLYKDVNYKTWKCMNCFEISDSPKKMAWHVKKHGDGSKYEKVEDNEKLKWVERVIEHQNKLFYDLKKNKKQRTQGPEQNKTVVADKKTKNSPSKKKNIVNEKKILNHPITDDDIINLLDDSDDE</sequence>
<dbReference type="PANTHER" id="PTHR24388">
    <property type="entry name" value="ZINC FINGER PROTEIN"/>
    <property type="match status" value="1"/>
</dbReference>
<evidence type="ECO:0000259" key="10">
    <source>
        <dbReference type="PROSITE" id="PS50157"/>
    </source>
</evidence>